<evidence type="ECO:0000313" key="1">
    <source>
        <dbReference type="EMBL" id="MEJ8846342.1"/>
    </source>
</evidence>
<dbReference type="Pfam" id="PF11453">
    <property type="entry name" value="DUF2950"/>
    <property type="match status" value="1"/>
</dbReference>
<proteinExistence type="predicted"/>
<gene>
    <name evidence="1" type="ORF">WKW82_06765</name>
</gene>
<dbReference type="EMBL" id="JBBKZT010000003">
    <property type="protein sequence ID" value="MEJ8846342.1"/>
    <property type="molecule type" value="Genomic_DNA"/>
</dbReference>
<keyword evidence="2" id="KW-1185">Reference proteome</keyword>
<sequence length="328" mass="35662">MARTVRAFGPPSHVDMALPTRCDPSRGIDRARPGSRGPVRHALGATALAAAACTAALPAHAQAPFPEPRQAADALVAAVESRDNDALGRVLGVGWRALFPPEGVDPRDRDAFLDKARQSTTVNIKDGHADVVVGADGWVLPIPLVQGWNRRWHFDLHGGREALLERRIGENEHSAIQASLAYLDAQREYALSDRNGDGLREYAQRLISTPGKRDGLIWSQDLGDESPLGEDYLPKDGRQGYHGYRFKVLTGQGTGARDGARTYVIGKRMIAGFGLLAWPVDYGRSGVMSFIVNQDGVVYERDLGPQTSYVAAGMQRFNPDGTWNKASE</sequence>
<dbReference type="Proteomes" id="UP001385892">
    <property type="component" value="Unassembled WGS sequence"/>
</dbReference>
<accession>A0ABU8WFR0</accession>
<evidence type="ECO:0000313" key="2">
    <source>
        <dbReference type="Proteomes" id="UP001385892"/>
    </source>
</evidence>
<dbReference type="InterPro" id="IPR021556">
    <property type="entry name" value="DUF2950"/>
</dbReference>
<name>A0ABU8WFR0_9BURK</name>
<reference evidence="1 2" key="1">
    <citation type="submission" date="2024-03" db="EMBL/GenBank/DDBJ databases">
        <title>Novel species of the genus Variovorax.</title>
        <authorList>
            <person name="Liu Q."/>
            <person name="Xin Y.-H."/>
        </authorList>
    </citation>
    <scope>NUCLEOTIDE SEQUENCE [LARGE SCALE GENOMIC DNA]</scope>
    <source>
        <strain evidence="1 2">KACC 18900</strain>
    </source>
</reference>
<comment type="caution">
    <text evidence="1">The sequence shown here is derived from an EMBL/GenBank/DDBJ whole genome shotgun (WGS) entry which is preliminary data.</text>
</comment>
<protein>
    <submittedName>
        <fullName evidence="1">DUF2950 domain-containing protein</fullName>
    </submittedName>
</protein>
<dbReference type="RefSeq" id="WP_340341507.1">
    <property type="nucleotide sequence ID" value="NZ_JBBKZT010000003.1"/>
</dbReference>
<organism evidence="1 2">
    <name type="scientific">Variovorax rhizosphaerae</name>
    <dbReference type="NCBI Taxonomy" id="1836200"/>
    <lineage>
        <taxon>Bacteria</taxon>
        <taxon>Pseudomonadati</taxon>
        <taxon>Pseudomonadota</taxon>
        <taxon>Betaproteobacteria</taxon>
        <taxon>Burkholderiales</taxon>
        <taxon>Comamonadaceae</taxon>
        <taxon>Variovorax</taxon>
    </lineage>
</organism>